<organism evidence="27">
    <name type="scientific">Desulfatirhabdium butyrativorans</name>
    <dbReference type="NCBI Taxonomy" id="340467"/>
    <lineage>
        <taxon>Bacteria</taxon>
        <taxon>Pseudomonadati</taxon>
        <taxon>Thermodesulfobacteriota</taxon>
        <taxon>Desulfobacteria</taxon>
        <taxon>Desulfobacterales</taxon>
        <taxon>Desulfatirhabdiaceae</taxon>
        <taxon>Desulfatirhabdium</taxon>
    </lineage>
</organism>
<dbReference type="InterPro" id="IPR020846">
    <property type="entry name" value="MFS_dom"/>
</dbReference>
<evidence type="ECO:0000256" key="18">
    <source>
        <dbReference type="ARBA" id="ARBA00044912"/>
    </source>
</evidence>
<comment type="catalytic activity">
    <reaction evidence="8">
        <text>L-lysyl-L-alanine(out) = L-lysyl-L-alanine(in)</text>
        <dbReference type="Rhea" id="RHEA:79399"/>
        <dbReference type="ChEBI" id="CHEBI:229954"/>
    </reaction>
</comment>
<evidence type="ECO:0000256" key="1">
    <source>
        <dbReference type="ARBA" id="ARBA00004155"/>
    </source>
</evidence>
<feature type="transmembrane region" description="Helical" evidence="25">
    <location>
        <begin position="107"/>
        <end position="128"/>
    </location>
</feature>
<evidence type="ECO:0000256" key="3">
    <source>
        <dbReference type="ARBA" id="ARBA00022448"/>
    </source>
</evidence>
<evidence type="ECO:0000256" key="20">
    <source>
        <dbReference type="ARBA" id="ARBA00044924"/>
    </source>
</evidence>
<feature type="transmembrane region" description="Helical" evidence="25">
    <location>
        <begin position="299"/>
        <end position="317"/>
    </location>
</feature>
<evidence type="ECO:0000256" key="2">
    <source>
        <dbReference type="ARBA" id="ARBA00008335"/>
    </source>
</evidence>
<evidence type="ECO:0000256" key="17">
    <source>
        <dbReference type="ARBA" id="ARBA00044903"/>
    </source>
</evidence>
<dbReference type="SUPFAM" id="SSF103473">
    <property type="entry name" value="MFS general substrate transporter"/>
    <property type="match status" value="1"/>
</dbReference>
<comment type="catalytic activity">
    <reaction evidence="16">
        <text>L-lysyl-L-lysine(out) = L-lysyl-L-lysine(in)</text>
        <dbReference type="Rhea" id="RHEA:79403"/>
        <dbReference type="ChEBI" id="CHEBI:229956"/>
    </reaction>
</comment>
<feature type="transmembrane region" description="Helical" evidence="25">
    <location>
        <begin position="168"/>
        <end position="190"/>
    </location>
</feature>
<keyword evidence="6 25" id="KW-0472">Membrane</keyword>
<feature type="transmembrane region" description="Helical" evidence="25">
    <location>
        <begin position="323"/>
        <end position="347"/>
    </location>
</feature>
<dbReference type="GO" id="GO:0022857">
    <property type="term" value="F:transmembrane transporter activity"/>
    <property type="evidence" value="ECO:0007669"/>
    <property type="project" value="InterPro"/>
</dbReference>
<evidence type="ECO:0000256" key="4">
    <source>
        <dbReference type="ARBA" id="ARBA00022692"/>
    </source>
</evidence>
<dbReference type="Pfam" id="PF07690">
    <property type="entry name" value="MFS_1"/>
    <property type="match status" value="1"/>
</dbReference>
<evidence type="ECO:0000256" key="7">
    <source>
        <dbReference type="ARBA" id="ARBA00023228"/>
    </source>
</evidence>
<dbReference type="AlphaFoldDB" id="A0A7C4MRK4"/>
<feature type="transmembrane region" description="Helical" evidence="25">
    <location>
        <begin position="50"/>
        <end position="70"/>
    </location>
</feature>
<comment type="catalytic activity">
    <reaction evidence="13">
        <text>L-alpha-aminoacyl-L-lysine(out) = L-alpha-aminoacyl-L-lysine(in)</text>
        <dbReference type="Rhea" id="RHEA:79383"/>
        <dbReference type="ChEBI" id="CHEBI:229966"/>
    </reaction>
</comment>
<feature type="transmembrane region" description="Helical" evidence="25">
    <location>
        <begin position="269"/>
        <end position="287"/>
    </location>
</feature>
<comment type="caution">
    <text evidence="27">The sequence shown here is derived from an EMBL/GenBank/DDBJ whole genome shotgun (WGS) entry which is preliminary data.</text>
</comment>
<keyword evidence="3" id="KW-0813">Transport</keyword>
<proteinExistence type="inferred from homology"/>
<gene>
    <name evidence="27" type="ORF">ENS29_01325</name>
</gene>
<evidence type="ECO:0000256" key="14">
    <source>
        <dbReference type="ARBA" id="ARBA00044898"/>
    </source>
</evidence>
<comment type="catalytic activity">
    <reaction evidence="12">
        <text>L-lysyl-L-alpha-amino acid(out) = L-lysyl-L-alpha-amino acid(in)</text>
        <dbReference type="Rhea" id="RHEA:79387"/>
        <dbReference type="ChEBI" id="CHEBI:229965"/>
    </reaction>
</comment>
<evidence type="ECO:0000256" key="9">
    <source>
        <dbReference type="ARBA" id="ARBA00044878"/>
    </source>
</evidence>
<accession>A0A7C4MRK4</accession>
<evidence type="ECO:0000313" key="27">
    <source>
        <dbReference type="EMBL" id="HGU31479.1"/>
    </source>
</evidence>
<comment type="catalytic activity">
    <reaction evidence="14">
        <text>L-aspartyl-L-lysine(out) = L-aspartyl-L-lysine(in)</text>
        <dbReference type="Rhea" id="RHEA:79411"/>
        <dbReference type="ChEBI" id="CHEBI:229953"/>
    </reaction>
</comment>
<evidence type="ECO:0000256" key="16">
    <source>
        <dbReference type="ARBA" id="ARBA00044900"/>
    </source>
</evidence>
<feature type="transmembrane region" description="Helical" evidence="25">
    <location>
        <begin position="140"/>
        <end position="162"/>
    </location>
</feature>
<feature type="transmembrane region" description="Helical" evidence="25">
    <location>
        <begin position="12"/>
        <end position="30"/>
    </location>
</feature>
<keyword evidence="5 25" id="KW-1133">Transmembrane helix</keyword>
<dbReference type="PANTHER" id="PTHR23512">
    <property type="entry name" value="MAJOR FACILITATOR SUPERFAMILY DOMAIN-CONTAINING PROTEIN 1"/>
    <property type="match status" value="1"/>
</dbReference>
<evidence type="ECO:0000256" key="6">
    <source>
        <dbReference type="ARBA" id="ARBA00023136"/>
    </source>
</evidence>
<comment type="catalytic activity">
    <reaction evidence="19">
        <text>L-alanyl-L-lysine(out) = L-alanyl-L-lysine(in)</text>
        <dbReference type="Rhea" id="RHEA:79415"/>
        <dbReference type="ChEBI" id="CHEBI:192470"/>
    </reaction>
</comment>
<dbReference type="InterPro" id="IPR052187">
    <property type="entry name" value="MFSD1"/>
</dbReference>
<feature type="transmembrane region" description="Helical" evidence="25">
    <location>
        <begin position="390"/>
        <end position="410"/>
    </location>
</feature>
<evidence type="ECO:0000256" key="13">
    <source>
        <dbReference type="ARBA" id="ARBA00044893"/>
    </source>
</evidence>
<feature type="transmembrane region" description="Helical" evidence="25">
    <location>
        <begin position="359"/>
        <end position="378"/>
    </location>
</feature>
<comment type="catalytic activity">
    <reaction evidence="15">
        <text>L-arginyl-L-alpha-amino acid(out) = L-arginyl-L-alpha-amino acid(in)</text>
        <dbReference type="Rhea" id="RHEA:79371"/>
        <dbReference type="ChEBI" id="CHEBI:84315"/>
    </reaction>
</comment>
<comment type="catalytic activity">
    <reaction evidence="10">
        <text>L-alpha-aminoacyl-L-arginine(out) = L-alpha-aminoacyl-L-arginine(in)</text>
        <dbReference type="Rhea" id="RHEA:79367"/>
        <dbReference type="ChEBI" id="CHEBI:229968"/>
    </reaction>
</comment>
<comment type="catalytic activity">
    <reaction evidence="17">
        <text>L-arginyl-glycine(out) = L-arginyl-glycine(in)</text>
        <dbReference type="Rhea" id="RHEA:79391"/>
        <dbReference type="ChEBI" id="CHEBI:229955"/>
    </reaction>
</comment>
<comment type="subunit">
    <text evidence="24">Homodimer. Interacts with lysosomal protein GLMP (via lumenal domain); the interaction starts while both proteins are still in the endoplasmic reticulum and is required for stabilization of MFSD1 in lysosomes but has no direct effect on its targeting to lysosomes or transporter activity.</text>
</comment>
<comment type="catalytic activity">
    <reaction evidence="18">
        <text>L-histidyl-L-alpha-amino acid(out) = L-histidyl-L-alpha-amino acid(in)</text>
        <dbReference type="Rhea" id="RHEA:79379"/>
        <dbReference type="ChEBI" id="CHEBI:229964"/>
    </reaction>
</comment>
<evidence type="ECO:0000256" key="19">
    <source>
        <dbReference type="ARBA" id="ARBA00044919"/>
    </source>
</evidence>
<evidence type="ECO:0000259" key="26">
    <source>
        <dbReference type="PROSITE" id="PS50850"/>
    </source>
</evidence>
<sequence length="425" mass="46110">MTDTTERAIQRYRWAIFWVLSFGYILVYFHRLCPAVVAIDMMRDLNTGPTLTGFLASAYFYPYAIMQLPAGLLADSWGPRNTITVFFAVACIGSIVLGLAHSTTVAVFGRALVGLGVAMLFVPTLKIFSQWFDAKSFSGLTGILMAMGGVGSLTSATPLVWLSSAVGWRMSFVGVGLATLVLGMLVWIIVRDKPSDKGWPDIVAVSGPKKVETVPLLTGLRMVLSTRSFWPLCIWFFFICGVFFAVGGLWGGPYLRKVYRLDPSQAGHILSMIAVGMIFGSPFQSWLSTKVFRARKPVLMLSSLIVVAITLLFVVFTETLPVWMLYLQFLGLGIFSSAIVVIGFTAAKESFPVHMAGTATGVVNLFPFAGGAVLQPVAGYVIEMSTGSDAAAYNRMFMLMLASAVIAFLASTRIRETASMETSSS</sequence>
<comment type="catalytic activity">
    <reaction evidence="11">
        <text>L-alpha-aminoacyl-L-histidine(out) = L-alpha-aminoacyl-L-histidine(in)</text>
        <dbReference type="Rhea" id="RHEA:79375"/>
        <dbReference type="ChEBI" id="CHEBI:229967"/>
    </reaction>
</comment>
<dbReference type="GO" id="GO:0005765">
    <property type="term" value="C:lysosomal membrane"/>
    <property type="evidence" value="ECO:0007669"/>
    <property type="project" value="UniProtKB-SubCell"/>
</dbReference>
<feature type="transmembrane region" description="Helical" evidence="25">
    <location>
        <begin position="82"/>
        <end position="101"/>
    </location>
</feature>
<dbReference type="PROSITE" id="PS50850">
    <property type="entry name" value="MFS"/>
    <property type="match status" value="1"/>
</dbReference>
<feature type="transmembrane region" description="Helical" evidence="25">
    <location>
        <begin position="229"/>
        <end position="249"/>
    </location>
</feature>
<evidence type="ECO:0000256" key="25">
    <source>
        <dbReference type="SAM" id="Phobius"/>
    </source>
</evidence>
<dbReference type="Gene3D" id="1.20.1250.20">
    <property type="entry name" value="MFS general substrate transporter like domains"/>
    <property type="match status" value="2"/>
</dbReference>
<evidence type="ECO:0000256" key="15">
    <source>
        <dbReference type="ARBA" id="ARBA00044899"/>
    </source>
</evidence>
<evidence type="ECO:0000256" key="8">
    <source>
        <dbReference type="ARBA" id="ARBA00044876"/>
    </source>
</evidence>
<dbReference type="EMBL" id="DSUH01000028">
    <property type="protein sequence ID" value="HGU31479.1"/>
    <property type="molecule type" value="Genomic_DNA"/>
</dbReference>
<keyword evidence="4 25" id="KW-0812">Transmembrane</keyword>
<dbReference type="InterPro" id="IPR011701">
    <property type="entry name" value="MFS"/>
</dbReference>
<comment type="catalytic activity">
    <reaction evidence="9">
        <text>L-histidyl-glycine(out) = L-histidyl-glycine(in)</text>
        <dbReference type="Rhea" id="RHEA:79395"/>
        <dbReference type="ChEBI" id="CHEBI:229957"/>
    </reaction>
</comment>
<evidence type="ECO:0000256" key="23">
    <source>
        <dbReference type="ARBA" id="ARBA00045709"/>
    </source>
</evidence>
<name>A0A7C4MRK4_9BACT</name>
<keyword evidence="7" id="KW-0458">Lysosome</keyword>
<evidence type="ECO:0000256" key="11">
    <source>
        <dbReference type="ARBA" id="ARBA00044884"/>
    </source>
</evidence>
<evidence type="ECO:0000256" key="21">
    <source>
        <dbReference type="ARBA" id="ARBA00044985"/>
    </source>
</evidence>
<evidence type="ECO:0000256" key="5">
    <source>
        <dbReference type="ARBA" id="ARBA00022989"/>
    </source>
</evidence>
<evidence type="ECO:0000256" key="10">
    <source>
        <dbReference type="ARBA" id="ARBA00044881"/>
    </source>
</evidence>
<comment type="function">
    <text evidence="23">Lysosomal dipeptide uniporter that selectively exports lysine, arginine or histidine-containing dipeptides with a net positive charge from the lysosome lumen into the cytosol. Could play a role in a specific type of protein O-glycosylation indirectly regulating macrophages migration and tissue invasion. Also essential for liver homeostasis.</text>
</comment>
<dbReference type="PANTHER" id="PTHR23512:SF3">
    <property type="entry name" value="MAJOR FACILITATOR SUPERFAMILY DOMAIN-CONTAINING PROTEIN 1"/>
    <property type="match status" value="1"/>
</dbReference>
<evidence type="ECO:0000256" key="12">
    <source>
        <dbReference type="ARBA" id="ARBA00044891"/>
    </source>
</evidence>
<evidence type="ECO:0000256" key="24">
    <source>
        <dbReference type="ARBA" id="ARBA00046376"/>
    </source>
</evidence>
<evidence type="ECO:0000256" key="22">
    <source>
        <dbReference type="ARBA" id="ARBA00045018"/>
    </source>
</evidence>
<comment type="subcellular location">
    <subcellularLocation>
        <location evidence="1">Lysosome membrane</location>
        <topology evidence="1">Multi-pass membrane protein</topology>
    </subcellularLocation>
</comment>
<comment type="similarity">
    <text evidence="2">Belongs to the major facilitator superfamily.</text>
</comment>
<protein>
    <recommendedName>
        <fullName evidence="21">Lysosomal dipeptide transporter MFSD1</fullName>
    </recommendedName>
    <alternativeName>
        <fullName evidence="22">Major facilitator superfamily domain-containing protein 1</fullName>
    </alternativeName>
</protein>
<reference evidence="27" key="1">
    <citation type="journal article" date="2020" name="mSystems">
        <title>Genome- and Community-Level Interaction Insights into Carbon Utilization and Element Cycling Functions of Hydrothermarchaeota in Hydrothermal Sediment.</title>
        <authorList>
            <person name="Zhou Z."/>
            <person name="Liu Y."/>
            <person name="Xu W."/>
            <person name="Pan J."/>
            <person name="Luo Z.H."/>
            <person name="Li M."/>
        </authorList>
    </citation>
    <scope>NUCLEOTIDE SEQUENCE [LARGE SCALE GENOMIC DNA]</scope>
    <source>
        <strain evidence="27">SpSt-477</strain>
    </source>
</reference>
<feature type="domain" description="Major facilitator superfamily (MFS) profile" evidence="26">
    <location>
        <begin position="16"/>
        <end position="419"/>
    </location>
</feature>
<comment type="catalytic activity">
    <reaction evidence="20">
        <text>L-lysyl-glycine(out) = L-lysyl-glycine(in)</text>
        <dbReference type="Rhea" id="RHEA:79407"/>
        <dbReference type="ChEBI" id="CHEBI:191202"/>
    </reaction>
</comment>
<dbReference type="InterPro" id="IPR000849">
    <property type="entry name" value="Sugar_P_transporter"/>
</dbReference>
<dbReference type="PIRSF" id="PIRSF002808">
    <property type="entry name" value="Hexose_phosphate_transp"/>
    <property type="match status" value="1"/>
</dbReference>
<dbReference type="InterPro" id="IPR036259">
    <property type="entry name" value="MFS_trans_sf"/>
</dbReference>